<dbReference type="GeneID" id="83062155"/>
<organism evidence="2 3">
    <name type="scientific">Lysobacter enzymogenes</name>
    <dbReference type="NCBI Taxonomy" id="69"/>
    <lineage>
        <taxon>Bacteria</taxon>
        <taxon>Pseudomonadati</taxon>
        <taxon>Pseudomonadota</taxon>
        <taxon>Gammaproteobacteria</taxon>
        <taxon>Lysobacterales</taxon>
        <taxon>Lysobacteraceae</taxon>
        <taxon>Lysobacter</taxon>
    </lineage>
</organism>
<evidence type="ECO:0000256" key="1">
    <source>
        <dbReference type="SAM" id="SignalP"/>
    </source>
</evidence>
<dbReference type="EMBL" id="AP014940">
    <property type="protein sequence ID" value="BAV95706.1"/>
    <property type="molecule type" value="Genomic_DNA"/>
</dbReference>
<evidence type="ECO:0000313" key="2">
    <source>
        <dbReference type="EMBL" id="BAV95706.1"/>
    </source>
</evidence>
<feature type="chain" id="PRO_5043358700" description="Secreted protein" evidence="1">
    <location>
        <begin position="28"/>
        <end position="92"/>
    </location>
</feature>
<sequence length="92" mass="9382">MRKLGSKARLAAVAALCSLAVAGAAFSQTGPGGPYVEIRTYTDAAGEVIGMQLISRGCADPQPAGWGVWSGPYTVDRGRCFVIAPPGGGEQN</sequence>
<dbReference type="KEGG" id="lem:LEN_0219"/>
<dbReference type="Proteomes" id="UP000218824">
    <property type="component" value="Chromosome"/>
</dbReference>
<accession>A0AAU9ABE6</accession>
<evidence type="ECO:0000313" key="3">
    <source>
        <dbReference type="Proteomes" id="UP000218824"/>
    </source>
</evidence>
<feature type="signal peptide" evidence="1">
    <location>
        <begin position="1"/>
        <end position="27"/>
    </location>
</feature>
<gene>
    <name evidence="2" type="ORF">LEN_0219</name>
</gene>
<protein>
    <recommendedName>
        <fullName evidence="4">Secreted protein</fullName>
    </recommendedName>
</protein>
<evidence type="ECO:0008006" key="4">
    <source>
        <dbReference type="Google" id="ProtNLM"/>
    </source>
</evidence>
<reference evidence="2 3" key="1">
    <citation type="journal article" date="2017" name="DNA Res.">
        <title>Complete genome sequence and expression profile of the commercial lytic enzyme producer Lysobacter enzymogenes M497-1.</title>
        <authorList>
            <person name="Takami H."/>
            <person name="Toyoda A."/>
            <person name="Uchiyama I."/>
            <person name="Itoh T."/>
            <person name="Takaki Y."/>
            <person name="Arai W."/>
            <person name="Nishi S."/>
            <person name="Kawai M."/>
            <person name="Shinya K."/>
            <person name="Ikeda H."/>
        </authorList>
    </citation>
    <scope>NUCLEOTIDE SEQUENCE [LARGE SCALE GENOMIC DNA]</scope>
    <source>
        <strain evidence="2 3">M497-1</strain>
    </source>
</reference>
<keyword evidence="1" id="KW-0732">Signal</keyword>
<proteinExistence type="predicted"/>
<dbReference type="RefSeq" id="WP_096376310.1">
    <property type="nucleotide sequence ID" value="NZ_AP014940.1"/>
</dbReference>
<name>A0AAU9ABE6_LYSEN</name>
<dbReference type="AlphaFoldDB" id="A0AAU9ABE6"/>